<evidence type="ECO:0000313" key="1">
    <source>
        <dbReference type="EMBL" id="TDT51277.1"/>
    </source>
</evidence>
<organism evidence="1 2">
    <name type="scientific">Fonticella tunisiensis</name>
    <dbReference type="NCBI Taxonomy" id="1096341"/>
    <lineage>
        <taxon>Bacteria</taxon>
        <taxon>Bacillati</taxon>
        <taxon>Bacillota</taxon>
        <taxon>Clostridia</taxon>
        <taxon>Eubacteriales</taxon>
        <taxon>Clostridiaceae</taxon>
        <taxon>Fonticella</taxon>
    </lineage>
</organism>
<name>A0A4R7KCV1_9CLOT</name>
<reference evidence="1 2" key="1">
    <citation type="submission" date="2019-03" db="EMBL/GenBank/DDBJ databases">
        <title>Genomic Encyclopedia of Type Strains, Phase IV (KMG-IV): sequencing the most valuable type-strain genomes for metagenomic binning, comparative biology and taxonomic classification.</title>
        <authorList>
            <person name="Goeker M."/>
        </authorList>
    </citation>
    <scope>NUCLEOTIDE SEQUENCE [LARGE SCALE GENOMIC DNA]</scope>
    <source>
        <strain evidence="1 2">DSM 24455</strain>
    </source>
</reference>
<protein>
    <submittedName>
        <fullName evidence="1">Uncharacterized protein</fullName>
    </submittedName>
</protein>
<dbReference type="AlphaFoldDB" id="A0A4R7KCV1"/>
<dbReference type="RefSeq" id="WP_133628717.1">
    <property type="nucleotide sequence ID" value="NZ_SOAZ01000019.1"/>
</dbReference>
<comment type="caution">
    <text evidence="1">The sequence shown here is derived from an EMBL/GenBank/DDBJ whole genome shotgun (WGS) entry which is preliminary data.</text>
</comment>
<sequence>MFIIKNTPNNTGVSVYGDHMDFENLYEALHNVAGDEYEFPSYSSARIRVLGVCYDLRHAMMGGREVEFVDNGMDAEKKRRMDIVAPDKNLYLKINVLWPEMLFVTMALNDFINLYARKKAKLKFEFVLDRCNIWDPYIAIVRLFQSEIAKCVKETVSEASFARMMNIMNKDYPWMDGYITQYLDLLNLKFINMNSEKRLKSIPTMAKRLAEQGDEYQRVKEEVIVAAKEYGRSVEDIRLREEYPEEIVW</sequence>
<accession>A0A4R7KCV1</accession>
<keyword evidence="2" id="KW-1185">Reference proteome</keyword>
<dbReference type="InterPro" id="IPR054199">
    <property type="entry name" value="DUF6904"/>
</dbReference>
<dbReference type="OrthoDB" id="1999450at2"/>
<dbReference type="Pfam" id="PF21845">
    <property type="entry name" value="DUF6904"/>
    <property type="match status" value="1"/>
</dbReference>
<proteinExistence type="predicted"/>
<dbReference type="EMBL" id="SOAZ01000019">
    <property type="protein sequence ID" value="TDT51277.1"/>
    <property type="molecule type" value="Genomic_DNA"/>
</dbReference>
<evidence type="ECO:0000313" key="2">
    <source>
        <dbReference type="Proteomes" id="UP000295325"/>
    </source>
</evidence>
<gene>
    <name evidence="1" type="ORF">EDD71_1197</name>
</gene>
<dbReference type="Proteomes" id="UP000295325">
    <property type="component" value="Unassembled WGS sequence"/>
</dbReference>